<dbReference type="AlphaFoldDB" id="A0A841TNF8"/>
<dbReference type="InterPro" id="IPR000326">
    <property type="entry name" value="PAP2/HPO"/>
</dbReference>
<dbReference type="GO" id="GO:0016787">
    <property type="term" value="F:hydrolase activity"/>
    <property type="evidence" value="ECO:0007669"/>
    <property type="project" value="UniProtKB-KW"/>
</dbReference>
<keyword evidence="5 7" id="KW-1133">Transmembrane helix</keyword>
<comment type="subcellular location">
    <subcellularLocation>
        <location evidence="1">Cell membrane</location>
        <topology evidence="1">Multi-pass membrane protein</topology>
    </subcellularLocation>
</comment>
<dbReference type="InterPro" id="IPR036938">
    <property type="entry name" value="PAP2/HPO_sf"/>
</dbReference>
<accession>A0A841TNF8</accession>
<evidence type="ECO:0000256" key="4">
    <source>
        <dbReference type="ARBA" id="ARBA00022801"/>
    </source>
</evidence>
<feature type="transmembrane region" description="Helical" evidence="7">
    <location>
        <begin position="31"/>
        <end position="56"/>
    </location>
</feature>
<proteinExistence type="predicted"/>
<keyword evidence="2" id="KW-1003">Cell membrane</keyword>
<dbReference type="SMART" id="SM00014">
    <property type="entry name" value="acidPPc"/>
    <property type="match status" value="1"/>
</dbReference>
<keyword evidence="4" id="KW-0378">Hydrolase</keyword>
<gene>
    <name evidence="9" type="ORF">H7B90_00025</name>
</gene>
<dbReference type="EMBL" id="JACJVR010000001">
    <property type="protein sequence ID" value="MBB6689777.1"/>
    <property type="molecule type" value="Genomic_DNA"/>
</dbReference>
<dbReference type="PANTHER" id="PTHR14969:SF62">
    <property type="entry name" value="DECAPRENYLPHOSPHORYL-5-PHOSPHORIBOSE PHOSPHATASE RV3807C-RELATED"/>
    <property type="match status" value="1"/>
</dbReference>
<sequence>MSRGMKRMREWDVRLFRLFNDKIRNALLDRLLRLITHLGGAAFTIAVPLTVALLAPAPWSRVGWQSLAALSASFLIGFAAKRLLKRQRPYLALPDANLLIKSLRDSSFPSGHTTAAFSVVVPFAAAASWAACVVLPAAALIAVSRVYLGVHYPSDCAVGCLLGSTAALLSVQLF</sequence>
<dbReference type="Gene3D" id="1.20.144.10">
    <property type="entry name" value="Phosphatidic acid phosphatase type 2/haloperoxidase"/>
    <property type="match status" value="1"/>
</dbReference>
<feature type="domain" description="Phosphatidic acid phosphatase type 2/haloperoxidase" evidence="8">
    <location>
        <begin position="62"/>
        <end position="171"/>
    </location>
</feature>
<dbReference type="GO" id="GO:0005886">
    <property type="term" value="C:plasma membrane"/>
    <property type="evidence" value="ECO:0007669"/>
    <property type="project" value="UniProtKB-SubCell"/>
</dbReference>
<evidence type="ECO:0000259" key="8">
    <source>
        <dbReference type="SMART" id="SM00014"/>
    </source>
</evidence>
<dbReference type="Pfam" id="PF01569">
    <property type="entry name" value="PAP2"/>
    <property type="match status" value="1"/>
</dbReference>
<evidence type="ECO:0000256" key="6">
    <source>
        <dbReference type="ARBA" id="ARBA00023136"/>
    </source>
</evidence>
<protein>
    <submittedName>
        <fullName evidence="9">Phosphatase PAP2 family protein</fullName>
    </submittedName>
</protein>
<feature type="transmembrane region" description="Helical" evidence="7">
    <location>
        <begin position="114"/>
        <end position="144"/>
    </location>
</feature>
<evidence type="ECO:0000256" key="5">
    <source>
        <dbReference type="ARBA" id="ARBA00022989"/>
    </source>
</evidence>
<organism evidence="9 10">
    <name type="scientific">Cohnella xylanilytica</name>
    <dbReference type="NCBI Taxonomy" id="557555"/>
    <lineage>
        <taxon>Bacteria</taxon>
        <taxon>Bacillati</taxon>
        <taxon>Bacillota</taxon>
        <taxon>Bacilli</taxon>
        <taxon>Bacillales</taxon>
        <taxon>Paenibacillaceae</taxon>
        <taxon>Cohnella</taxon>
    </lineage>
</organism>
<evidence type="ECO:0000256" key="1">
    <source>
        <dbReference type="ARBA" id="ARBA00004651"/>
    </source>
</evidence>
<evidence type="ECO:0000256" key="3">
    <source>
        <dbReference type="ARBA" id="ARBA00022692"/>
    </source>
</evidence>
<name>A0A841TNF8_9BACL</name>
<keyword evidence="3 7" id="KW-0812">Transmembrane</keyword>
<reference evidence="9 10" key="1">
    <citation type="submission" date="2020-08" db="EMBL/GenBank/DDBJ databases">
        <title>Cohnella phylogeny.</title>
        <authorList>
            <person name="Dunlap C."/>
        </authorList>
    </citation>
    <scope>NUCLEOTIDE SEQUENCE [LARGE SCALE GENOMIC DNA]</scope>
    <source>
        <strain evidence="9 10">DSM 25239</strain>
    </source>
</reference>
<feature type="transmembrane region" description="Helical" evidence="7">
    <location>
        <begin position="62"/>
        <end position="80"/>
    </location>
</feature>
<keyword evidence="6 7" id="KW-0472">Membrane</keyword>
<evidence type="ECO:0000313" key="9">
    <source>
        <dbReference type="EMBL" id="MBB6689777.1"/>
    </source>
</evidence>
<evidence type="ECO:0000256" key="2">
    <source>
        <dbReference type="ARBA" id="ARBA00022475"/>
    </source>
</evidence>
<evidence type="ECO:0000256" key="7">
    <source>
        <dbReference type="SAM" id="Phobius"/>
    </source>
</evidence>
<dbReference type="PANTHER" id="PTHR14969">
    <property type="entry name" value="SPHINGOSINE-1-PHOSPHATE PHOSPHOHYDROLASE"/>
    <property type="match status" value="1"/>
</dbReference>
<dbReference type="SUPFAM" id="SSF48317">
    <property type="entry name" value="Acid phosphatase/Vanadium-dependent haloperoxidase"/>
    <property type="match status" value="1"/>
</dbReference>
<evidence type="ECO:0000313" key="10">
    <source>
        <dbReference type="Proteomes" id="UP000553776"/>
    </source>
</evidence>
<comment type="caution">
    <text evidence="9">The sequence shown here is derived from an EMBL/GenBank/DDBJ whole genome shotgun (WGS) entry which is preliminary data.</text>
</comment>
<keyword evidence="10" id="KW-1185">Reference proteome</keyword>
<dbReference type="Proteomes" id="UP000553776">
    <property type="component" value="Unassembled WGS sequence"/>
</dbReference>